<name>A0A9W5T8Z5_BABOV</name>
<feature type="domain" description="EF-hand" evidence="1">
    <location>
        <begin position="101"/>
        <end position="132"/>
    </location>
</feature>
<evidence type="ECO:0000313" key="3">
    <source>
        <dbReference type="Proteomes" id="UP001057455"/>
    </source>
</evidence>
<accession>A0A9W5T8Z5</accession>
<dbReference type="SUPFAM" id="SSF47473">
    <property type="entry name" value="EF-hand"/>
    <property type="match status" value="1"/>
</dbReference>
<dbReference type="GO" id="GO:0005509">
    <property type="term" value="F:calcium ion binding"/>
    <property type="evidence" value="ECO:0007669"/>
    <property type="project" value="InterPro"/>
</dbReference>
<dbReference type="InterPro" id="IPR002048">
    <property type="entry name" value="EF_hand_dom"/>
</dbReference>
<evidence type="ECO:0000259" key="1">
    <source>
        <dbReference type="PROSITE" id="PS50222"/>
    </source>
</evidence>
<organism evidence="2 3">
    <name type="scientific">Babesia ovis</name>
    <dbReference type="NCBI Taxonomy" id="5869"/>
    <lineage>
        <taxon>Eukaryota</taxon>
        <taxon>Sar</taxon>
        <taxon>Alveolata</taxon>
        <taxon>Apicomplexa</taxon>
        <taxon>Aconoidasida</taxon>
        <taxon>Piroplasmida</taxon>
        <taxon>Babesiidae</taxon>
        <taxon>Babesia</taxon>
    </lineage>
</organism>
<dbReference type="OrthoDB" id="26525at2759"/>
<sequence>MQWESRFAEAFLCCDSQKTGHIMGPDCAKIYQSLGLGLSREQCNSCPAMNKDQFVQYGMKLVNDLPQDGGLQKLFDAIKNPQSNSIGTAELKEVMTLMKNRSPQELEEALKIMDPKNSGRIDFQSFVNVFTQ</sequence>
<dbReference type="Pfam" id="PF13499">
    <property type="entry name" value="EF-hand_7"/>
    <property type="match status" value="1"/>
</dbReference>
<proteinExistence type="predicted"/>
<dbReference type="Proteomes" id="UP001057455">
    <property type="component" value="Unassembled WGS sequence"/>
</dbReference>
<dbReference type="Gene3D" id="1.10.238.10">
    <property type="entry name" value="EF-hand"/>
    <property type="match status" value="1"/>
</dbReference>
<comment type="caution">
    <text evidence="2">The sequence shown here is derived from an EMBL/GenBank/DDBJ whole genome shotgun (WGS) entry which is preliminary data.</text>
</comment>
<dbReference type="AlphaFoldDB" id="A0A9W5T8Z5"/>
<protein>
    <submittedName>
        <fullName evidence="2">EF-hand calcium-binding site containing protein</fullName>
    </submittedName>
</protein>
<gene>
    <name evidence="2" type="ORF">BaOVIS_010630</name>
</gene>
<dbReference type="InterPro" id="IPR011992">
    <property type="entry name" value="EF-hand-dom_pair"/>
</dbReference>
<dbReference type="PROSITE" id="PS50222">
    <property type="entry name" value="EF_HAND_2"/>
    <property type="match status" value="1"/>
</dbReference>
<dbReference type="EMBL" id="BLIY01000007">
    <property type="protein sequence ID" value="GFE53659.1"/>
    <property type="molecule type" value="Genomic_DNA"/>
</dbReference>
<evidence type="ECO:0000313" key="2">
    <source>
        <dbReference type="EMBL" id="GFE53659.1"/>
    </source>
</evidence>
<keyword evidence="3" id="KW-1185">Reference proteome</keyword>
<reference evidence="2" key="1">
    <citation type="submission" date="2019-12" db="EMBL/GenBank/DDBJ databases">
        <title>Genome sequence of Babesia ovis.</title>
        <authorList>
            <person name="Yamagishi J."/>
            <person name="Sevinc F."/>
            <person name="Xuan X."/>
        </authorList>
    </citation>
    <scope>NUCLEOTIDE SEQUENCE</scope>
    <source>
        <strain evidence="2">Selcuk</strain>
    </source>
</reference>